<reference evidence="2" key="1">
    <citation type="submission" date="2020-10" db="EMBL/GenBank/DDBJ databases">
        <title>Phylogeny of dyella-like bacteria.</title>
        <authorList>
            <person name="Fu J."/>
        </authorList>
    </citation>
    <scope>NUCLEOTIDE SEQUENCE</scope>
    <source>
        <strain evidence="2">DHOC52</strain>
    </source>
</reference>
<comment type="caution">
    <text evidence="2">The sequence shown here is derived from an EMBL/GenBank/DDBJ whole genome shotgun (WGS) entry which is preliminary data.</text>
</comment>
<keyword evidence="3" id="KW-1185">Reference proteome</keyword>
<feature type="transmembrane region" description="Helical" evidence="1">
    <location>
        <begin position="78"/>
        <end position="99"/>
    </location>
</feature>
<protein>
    <submittedName>
        <fullName evidence="2">Uncharacterized protein</fullName>
    </submittedName>
</protein>
<evidence type="ECO:0000256" key="1">
    <source>
        <dbReference type="SAM" id="Phobius"/>
    </source>
</evidence>
<keyword evidence="1" id="KW-1133">Transmembrane helix</keyword>
<feature type="transmembrane region" description="Helical" evidence="1">
    <location>
        <begin position="12"/>
        <end position="35"/>
    </location>
</feature>
<evidence type="ECO:0000313" key="2">
    <source>
        <dbReference type="EMBL" id="MBM7127355.1"/>
    </source>
</evidence>
<gene>
    <name evidence="2" type="ORF">ISP19_18425</name>
</gene>
<name>A0ABS2K8I1_9GAMM</name>
<keyword evidence="1" id="KW-0812">Transmembrane</keyword>
<dbReference type="RefSeq" id="WP_204683890.1">
    <property type="nucleotide sequence ID" value="NZ_BSNR01000014.1"/>
</dbReference>
<accession>A0ABS2K8I1</accession>
<sequence length="132" mass="14503">MRVNEGEIRNRLKLLHVVFLMFAVVFGLFVIALLINSNPWASLRLPFFAALWTIHLVLAAALGVLAGKLGKGGASVGFAAFITSPILAPISYARVVWWAHKTLSNIAQGAKICDELGIDEFSKMRPTRDDRL</sequence>
<dbReference type="Proteomes" id="UP001430149">
    <property type="component" value="Unassembled WGS sequence"/>
</dbReference>
<keyword evidence="1" id="KW-0472">Membrane</keyword>
<proteinExistence type="predicted"/>
<dbReference type="EMBL" id="JADIKE010000039">
    <property type="protein sequence ID" value="MBM7127355.1"/>
    <property type="molecule type" value="Genomic_DNA"/>
</dbReference>
<evidence type="ECO:0000313" key="3">
    <source>
        <dbReference type="Proteomes" id="UP001430149"/>
    </source>
</evidence>
<organism evidence="2 3">
    <name type="scientific">Dyella flava</name>
    <dbReference type="NCBI Taxonomy" id="1920170"/>
    <lineage>
        <taxon>Bacteria</taxon>
        <taxon>Pseudomonadati</taxon>
        <taxon>Pseudomonadota</taxon>
        <taxon>Gammaproteobacteria</taxon>
        <taxon>Lysobacterales</taxon>
        <taxon>Rhodanobacteraceae</taxon>
        <taxon>Dyella</taxon>
    </lineage>
</organism>
<feature type="transmembrane region" description="Helical" evidence="1">
    <location>
        <begin position="47"/>
        <end position="66"/>
    </location>
</feature>